<evidence type="ECO:0000256" key="3">
    <source>
        <dbReference type="SAM" id="SignalP"/>
    </source>
</evidence>
<comment type="similarity">
    <text evidence="2">Belongs to the bacterial solute-binding protein 5 family.</text>
</comment>
<dbReference type="GO" id="GO:1904680">
    <property type="term" value="F:peptide transmembrane transporter activity"/>
    <property type="evidence" value="ECO:0007669"/>
    <property type="project" value="TreeGrafter"/>
</dbReference>
<dbReference type="PROSITE" id="PS51318">
    <property type="entry name" value="TAT"/>
    <property type="match status" value="1"/>
</dbReference>
<dbReference type="AlphaFoldDB" id="A0A919CQK7"/>
<evidence type="ECO:0000259" key="4">
    <source>
        <dbReference type="Pfam" id="PF00496"/>
    </source>
</evidence>
<evidence type="ECO:0000313" key="6">
    <source>
        <dbReference type="Proteomes" id="UP000630353"/>
    </source>
</evidence>
<reference evidence="5" key="1">
    <citation type="journal article" date="2014" name="Int. J. Syst. Evol. Microbiol.">
        <title>Complete genome sequence of Corynebacterium casei LMG S-19264T (=DSM 44701T), isolated from a smear-ripened cheese.</title>
        <authorList>
            <consortium name="US DOE Joint Genome Institute (JGI-PGF)"/>
            <person name="Walter F."/>
            <person name="Albersmeier A."/>
            <person name="Kalinowski J."/>
            <person name="Ruckert C."/>
        </authorList>
    </citation>
    <scope>NUCLEOTIDE SEQUENCE</scope>
    <source>
        <strain evidence="5">KCTC 42651</strain>
    </source>
</reference>
<dbReference type="Gene3D" id="3.40.190.10">
    <property type="entry name" value="Periplasmic binding protein-like II"/>
    <property type="match status" value="1"/>
</dbReference>
<dbReference type="InterPro" id="IPR000914">
    <property type="entry name" value="SBP_5_dom"/>
</dbReference>
<evidence type="ECO:0000256" key="1">
    <source>
        <dbReference type="ARBA" id="ARBA00004418"/>
    </source>
</evidence>
<evidence type="ECO:0000256" key="2">
    <source>
        <dbReference type="ARBA" id="ARBA00005695"/>
    </source>
</evidence>
<evidence type="ECO:0000313" key="5">
    <source>
        <dbReference type="EMBL" id="GHD54775.1"/>
    </source>
</evidence>
<dbReference type="Gene3D" id="3.10.105.10">
    <property type="entry name" value="Dipeptide-binding Protein, Domain 3"/>
    <property type="match status" value="1"/>
</dbReference>
<dbReference type="GO" id="GO:0043190">
    <property type="term" value="C:ATP-binding cassette (ABC) transporter complex"/>
    <property type="evidence" value="ECO:0007669"/>
    <property type="project" value="InterPro"/>
</dbReference>
<sequence length="566" mass="63452">MIRRRSLLAMLAASTTVSAGAGGLSSPVRAAPRDTLTIGLTQYPGTLNPMIDSMLAKSYVLGASQRQLTIEGHDWEPVPQLVVKLPSLEDGDAERFPSKTEAGEPVDGVRKTYALRDDAYWGDGTPVTTADVLFGWEVGRHPDTGVANFRAYRDVLDIVVHDDKRFTVVERKLDYRYRSMGDFQVLPVHLERPAFAEPREYRNRTLYQTDPANPGLWNGPYRVARVETGARIVLARNEHWKGTRPAFDRVEVRAIENTSALEANLLSGSIDMIAGELGLAVDQAIAFEKRHGDRFAVLYQPGLVYEHLDVMLDNPVLADRRVRQALILAVDRQAISDRLFAGKQPVADGFVHPLDRVHASDSVPTYGFDPSRAAALLEEAGWPPGPQGVRMNGKGERLSVELMTTAGNRTRELVEQVLADYWKRVGVETRIRNEPARVFFGETVQKRRFTGLAMFAWLSAPESLPRTTLHSESIPTEANNWAGQNATGFRNAEMDRLIDAAEIELDPDRRKALWAEMQRIYATELPAIPLYFRAEPYILPNWLTGVRPTGHKYTTTNWIEDWRVAE</sequence>
<dbReference type="InterPro" id="IPR030678">
    <property type="entry name" value="Peptide/Ni-bd"/>
</dbReference>
<organism evidence="5 6">
    <name type="scientific">Thalassobaculum fulvum</name>
    <dbReference type="NCBI Taxonomy" id="1633335"/>
    <lineage>
        <taxon>Bacteria</taxon>
        <taxon>Pseudomonadati</taxon>
        <taxon>Pseudomonadota</taxon>
        <taxon>Alphaproteobacteria</taxon>
        <taxon>Rhodospirillales</taxon>
        <taxon>Thalassobaculaceae</taxon>
        <taxon>Thalassobaculum</taxon>
    </lineage>
</organism>
<name>A0A919CQK7_9PROT</name>
<dbReference type="GO" id="GO:0030288">
    <property type="term" value="C:outer membrane-bounded periplasmic space"/>
    <property type="evidence" value="ECO:0007669"/>
    <property type="project" value="UniProtKB-ARBA"/>
</dbReference>
<reference evidence="5" key="2">
    <citation type="submission" date="2020-09" db="EMBL/GenBank/DDBJ databases">
        <authorList>
            <person name="Sun Q."/>
            <person name="Kim S."/>
        </authorList>
    </citation>
    <scope>NUCLEOTIDE SEQUENCE</scope>
    <source>
        <strain evidence="5">KCTC 42651</strain>
    </source>
</reference>
<dbReference type="Gene3D" id="3.90.76.10">
    <property type="entry name" value="Dipeptide-binding Protein, Domain 1"/>
    <property type="match status" value="1"/>
</dbReference>
<gene>
    <name evidence="5" type="ORF">GCM10017083_32890</name>
</gene>
<feature type="domain" description="Solute-binding protein family 5" evidence="4">
    <location>
        <begin position="107"/>
        <end position="459"/>
    </location>
</feature>
<accession>A0A919CQK7</accession>
<comment type="caution">
    <text evidence="5">The sequence shown here is derived from an EMBL/GenBank/DDBJ whole genome shotgun (WGS) entry which is preliminary data.</text>
</comment>
<dbReference type="Proteomes" id="UP000630353">
    <property type="component" value="Unassembled WGS sequence"/>
</dbReference>
<dbReference type="EMBL" id="BMZS01000007">
    <property type="protein sequence ID" value="GHD54775.1"/>
    <property type="molecule type" value="Genomic_DNA"/>
</dbReference>
<feature type="signal peptide" evidence="3">
    <location>
        <begin position="1"/>
        <end position="21"/>
    </location>
</feature>
<dbReference type="PIRSF" id="PIRSF002741">
    <property type="entry name" value="MppA"/>
    <property type="match status" value="1"/>
</dbReference>
<dbReference type="PANTHER" id="PTHR30290">
    <property type="entry name" value="PERIPLASMIC BINDING COMPONENT OF ABC TRANSPORTER"/>
    <property type="match status" value="1"/>
</dbReference>
<dbReference type="Pfam" id="PF00496">
    <property type="entry name" value="SBP_bac_5"/>
    <property type="match status" value="1"/>
</dbReference>
<dbReference type="InterPro" id="IPR039424">
    <property type="entry name" value="SBP_5"/>
</dbReference>
<dbReference type="SUPFAM" id="SSF53850">
    <property type="entry name" value="Periplasmic binding protein-like II"/>
    <property type="match status" value="1"/>
</dbReference>
<feature type="chain" id="PRO_5036765858" evidence="3">
    <location>
        <begin position="22"/>
        <end position="566"/>
    </location>
</feature>
<dbReference type="CDD" id="cd08513">
    <property type="entry name" value="PBP2_thermophilic_Hb8_like"/>
    <property type="match status" value="1"/>
</dbReference>
<dbReference type="GO" id="GO:0015833">
    <property type="term" value="P:peptide transport"/>
    <property type="evidence" value="ECO:0007669"/>
    <property type="project" value="TreeGrafter"/>
</dbReference>
<dbReference type="RefSeq" id="WP_189991546.1">
    <property type="nucleotide sequence ID" value="NZ_BMZS01000007.1"/>
</dbReference>
<keyword evidence="3" id="KW-0732">Signal</keyword>
<dbReference type="InterPro" id="IPR006311">
    <property type="entry name" value="TAT_signal"/>
</dbReference>
<proteinExistence type="inferred from homology"/>
<protein>
    <submittedName>
        <fullName evidence="5">Diguanylate phosphodiesterase</fullName>
    </submittedName>
</protein>
<keyword evidence="6" id="KW-1185">Reference proteome</keyword>
<comment type="subcellular location">
    <subcellularLocation>
        <location evidence="1">Periplasm</location>
    </subcellularLocation>
</comment>